<dbReference type="AlphaFoldDB" id="A0A183F5P0"/>
<protein>
    <submittedName>
        <fullName evidence="2">Protein kinase domain-containing protein</fullName>
    </submittedName>
</protein>
<sequence>LQLELRQLRQGGRDAPCDERQNREAMRCVAKLWHAIINMAAIRVLHKSPEWGSLYGCHLCRQHSERGPTKRMEMLTMERCWPDTLHLMDEGLTCDLFKVGKQGMNLLSVAMEEILNYSYSSAAYWT</sequence>
<reference evidence="2" key="1">
    <citation type="submission" date="2019-09" db="UniProtKB">
        <authorList>
            <consortium name="WormBaseParasite"/>
        </authorList>
    </citation>
    <scope>IDENTIFICATION</scope>
</reference>
<name>A0A183F5P0_HELPZ</name>
<evidence type="ECO:0000313" key="2">
    <source>
        <dbReference type="WBParaSite" id="HPBE_0000148201-mRNA-1"/>
    </source>
</evidence>
<proteinExistence type="predicted"/>
<keyword evidence="1" id="KW-1185">Reference proteome</keyword>
<dbReference type="WBParaSite" id="HPBE_0000148201-mRNA-1">
    <property type="protein sequence ID" value="HPBE_0000148201-mRNA-1"/>
    <property type="gene ID" value="HPBE_0000148201"/>
</dbReference>
<evidence type="ECO:0000313" key="1">
    <source>
        <dbReference type="Proteomes" id="UP000050761"/>
    </source>
</evidence>
<dbReference type="Proteomes" id="UP000050761">
    <property type="component" value="Unassembled WGS sequence"/>
</dbReference>
<accession>A0A183F5P0</accession>
<organism evidence="1 2">
    <name type="scientific">Heligmosomoides polygyrus</name>
    <name type="common">Parasitic roundworm</name>
    <dbReference type="NCBI Taxonomy" id="6339"/>
    <lineage>
        <taxon>Eukaryota</taxon>
        <taxon>Metazoa</taxon>
        <taxon>Ecdysozoa</taxon>
        <taxon>Nematoda</taxon>
        <taxon>Chromadorea</taxon>
        <taxon>Rhabditida</taxon>
        <taxon>Rhabditina</taxon>
        <taxon>Rhabditomorpha</taxon>
        <taxon>Strongyloidea</taxon>
        <taxon>Heligmosomidae</taxon>
        <taxon>Heligmosomoides</taxon>
    </lineage>
</organism>